<evidence type="ECO:0000313" key="4">
    <source>
        <dbReference type="Proteomes" id="UP000503462"/>
    </source>
</evidence>
<dbReference type="PANTHER" id="PTHR34598">
    <property type="entry name" value="BLL6449 PROTEIN"/>
    <property type="match status" value="1"/>
</dbReference>
<name>A0A6H0XT54_9PEZI</name>
<evidence type="ECO:0000256" key="1">
    <source>
        <dbReference type="ARBA" id="ARBA00023002"/>
    </source>
</evidence>
<protein>
    <submittedName>
        <fullName evidence="3">Uncharacterized protein</fullName>
    </submittedName>
</protein>
<dbReference type="EMBL" id="CP051140">
    <property type="protein sequence ID" value="QIW97798.1"/>
    <property type="molecule type" value="Genomic_DNA"/>
</dbReference>
<keyword evidence="4" id="KW-1185">Reference proteome</keyword>
<dbReference type="PANTHER" id="PTHR34598:SF3">
    <property type="entry name" value="OXIDOREDUCTASE AN1597"/>
    <property type="match status" value="1"/>
</dbReference>
<keyword evidence="1" id="KW-0560">Oxidoreductase</keyword>
<evidence type="ECO:0000313" key="3">
    <source>
        <dbReference type="EMBL" id="QIW97798.1"/>
    </source>
</evidence>
<comment type="similarity">
    <text evidence="2">Belongs to the asaB hydroxylase/desaturase family.</text>
</comment>
<organism evidence="3 4">
    <name type="scientific">Peltaster fructicola</name>
    <dbReference type="NCBI Taxonomy" id="286661"/>
    <lineage>
        <taxon>Eukaryota</taxon>
        <taxon>Fungi</taxon>
        <taxon>Dikarya</taxon>
        <taxon>Ascomycota</taxon>
        <taxon>Pezizomycotina</taxon>
        <taxon>Dothideomycetes</taxon>
        <taxon>Dothideomycetes incertae sedis</taxon>
        <taxon>Peltaster</taxon>
    </lineage>
</organism>
<dbReference type="InterPro" id="IPR044053">
    <property type="entry name" value="AsaB-like"/>
</dbReference>
<accession>A0A6H0XT54</accession>
<dbReference type="GO" id="GO:0016491">
    <property type="term" value="F:oxidoreductase activity"/>
    <property type="evidence" value="ECO:0007669"/>
    <property type="project" value="UniProtKB-KW"/>
</dbReference>
<evidence type="ECO:0000256" key="2">
    <source>
        <dbReference type="ARBA" id="ARBA00023604"/>
    </source>
</evidence>
<dbReference type="OrthoDB" id="412788at2759"/>
<sequence>MALDVLTSTYYMDRDAKHVEEKPYELKFPAPEGFPATNTSWSRFDGIHVKDIRGQEADFTIAKNGFMVSELKTSLAPTDFAESHKVEKVFLSEVAHHLKSTLKADRVLVFDYNLRISVPGFPISDGKPVEYQTPATIVHIDTTDAWTEHMHSLYKGSIPGIGQKPSYQYVNLWKPIKGPVKRWPLMLCDWNTYDVKKDIIARDLVYTDGQLETYVGMHNPKHQYHYLSDQLADEVWIMVQSDSVHGKGMYNLETSKLPLTTDRRCTAHSVPKSAHDGFRSRARKH</sequence>
<dbReference type="Proteomes" id="UP000503462">
    <property type="component" value="Chromosome 2"/>
</dbReference>
<dbReference type="NCBIfam" id="NF041278">
    <property type="entry name" value="CmcJ_NvfI_EfuI"/>
    <property type="match status" value="1"/>
</dbReference>
<dbReference type="AlphaFoldDB" id="A0A6H0XT54"/>
<gene>
    <name evidence="3" type="ORF">AMS68_003316</name>
</gene>
<reference evidence="3 4" key="1">
    <citation type="journal article" date="2016" name="Sci. Rep.">
        <title>Peltaster fructicola genome reveals evolution from an invasive phytopathogen to an ectophytic parasite.</title>
        <authorList>
            <person name="Xu C."/>
            <person name="Chen H."/>
            <person name="Gleason M.L."/>
            <person name="Xu J.R."/>
            <person name="Liu H."/>
            <person name="Zhang R."/>
            <person name="Sun G."/>
        </authorList>
    </citation>
    <scope>NUCLEOTIDE SEQUENCE [LARGE SCALE GENOMIC DNA]</scope>
    <source>
        <strain evidence="3 4">LNHT1506</strain>
    </source>
</reference>
<proteinExistence type="inferred from homology"/>